<comment type="caution">
    <text evidence="1">The sequence shown here is derived from an EMBL/GenBank/DDBJ whole genome shotgun (WGS) entry which is preliminary data.</text>
</comment>
<protein>
    <submittedName>
        <fullName evidence="1">Uncharacterized protein</fullName>
    </submittedName>
</protein>
<dbReference type="Proteomes" id="UP001054945">
    <property type="component" value="Unassembled WGS sequence"/>
</dbReference>
<name>A0AAV4TCP0_CAEEX</name>
<dbReference type="AlphaFoldDB" id="A0AAV4TCP0"/>
<keyword evidence="2" id="KW-1185">Reference proteome</keyword>
<proteinExistence type="predicted"/>
<gene>
    <name evidence="1" type="ORF">CEXT_79991</name>
</gene>
<evidence type="ECO:0000313" key="1">
    <source>
        <dbReference type="EMBL" id="GIY44338.1"/>
    </source>
</evidence>
<organism evidence="1 2">
    <name type="scientific">Caerostris extrusa</name>
    <name type="common">Bark spider</name>
    <name type="synonym">Caerostris bankana</name>
    <dbReference type="NCBI Taxonomy" id="172846"/>
    <lineage>
        <taxon>Eukaryota</taxon>
        <taxon>Metazoa</taxon>
        <taxon>Ecdysozoa</taxon>
        <taxon>Arthropoda</taxon>
        <taxon>Chelicerata</taxon>
        <taxon>Arachnida</taxon>
        <taxon>Araneae</taxon>
        <taxon>Araneomorphae</taxon>
        <taxon>Entelegynae</taxon>
        <taxon>Araneoidea</taxon>
        <taxon>Araneidae</taxon>
        <taxon>Caerostris</taxon>
    </lineage>
</organism>
<accession>A0AAV4TCP0</accession>
<sequence>MKGCPYEILEGNTSVAFQEVSLYKYYERRVHCRTNIWIMNAAGRKRTRPSTIPLKDRGWRNTKLRTTHQTTSPRTLWCPGASKPQTHSEIYTHQVNYANPNGARPLINCCNLPNVAASDVSTERRVYRGDVRMPTLLWCA</sequence>
<evidence type="ECO:0000313" key="2">
    <source>
        <dbReference type="Proteomes" id="UP001054945"/>
    </source>
</evidence>
<dbReference type="EMBL" id="BPLR01011127">
    <property type="protein sequence ID" value="GIY44338.1"/>
    <property type="molecule type" value="Genomic_DNA"/>
</dbReference>
<reference evidence="1 2" key="1">
    <citation type="submission" date="2021-06" db="EMBL/GenBank/DDBJ databases">
        <title>Caerostris extrusa draft genome.</title>
        <authorList>
            <person name="Kono N."/>
            <person name="Arakawa K."/>
        </authorList>
    </citation>
    <scope>NUCLEOTIDE SEQUENCE [LARGE SCALE GENOMIC DNA]</scope>
</reference>